<dbReference type="GO" id="GO:0006508">
    <property type="term" value="P:proteolysis"/>
    <property type="evidence" value="ECO:0007669"/>
    <property type="project" value="InterPro"/>
</dbReference>
<protein>
    <submittedName>
        <fullName evidence="4">Alpha/beta hydrolase</fullName>
    </submittedName>
</protein>
<evidence type="ECO:0000256" key="2">
    <source>
        <dbReference type="SAM" id="SignalP"/>
    </source>
</evidence>
<organism evidence="4 5">
    <name type="scientific">Actinomadura spongiicola</name>
    <dbReference type="NCBI Taxonomy" id="2303421"/>
    <lineage>
        <taxon>Bacteria</taxon>
        <taxon>Bacillati</taxon>
        <taxon>Actinomycetota</taxon>
        <taxon>Actinomycetes</taxon>
        <taxon>Streptosporangiales</taxon>
        <taxon>Thermomonosporaceae</taxon>
        <taxon>Actinomadura</taxon>
    </lineage>
</organism>
<gene>
    <name evidence="4" type="ORF">D0T12_11975</name>
</gene>
<evidence type="ECO:0000313" key="4">
    <source>
        <dbReference type="EMBL" id="RFS85708.1"/>
    </source>
</evidence>
<feature type="signal peptide" evidence="2">
    <location>
        <begin position="1"/>
        <end position="38"/>
    </location>
</feature>
<dbReference type="Proteomes" id="UP000262882">
    <property type="component" value="Unassembled WGS sequence"/>
</dbReference>
<reference evidence="4 5" key="1">
    <citation type="submission" date="2018-08" db="EMBL/GenBank/DDBJ databases">
        <title>Actinomadura spongicola sp. nov., isolated from marine sponge Leucetta chagosensis.</title>
        <authorList>
            <person name="Li L."/>
            <person name="Lin H.W."/>
        </authorList>
    </citation>
    <scope>NUCLEOTIDE SEQUENCE [LARGE SCALE GENOMIC DNA]</scope>
    <source>
        <strain evidence="4 5">LHW52907</strain>
    </source>
</reference>
<dbReference type="Gene3D" id="3.40.50.1820">
    <property type="entry name" value="alpha/beta hydrolase"/>
    <property type="match status" value="2"/>
</dbReference>
<feature type="region of interest" description="Disordered" evidence="1">
    <location>
        <begin position="528"/>
        <end position="553"/>
    </location>
</feature>
<feature type="domain" description="AB hydrolase-1" evidence="3">
    <location>
        <begin position="119"/>
        <end position="497"/>
    </location>
</feature>
<dbReference type="InterPro" id="IPR005944">
    <property type="entry name" value="Pro_iminopeptidase"/>
</dbReference>
<dbReference type="GO" id="GO:0004177">
    <property type="term" value="F:aminopeptidase activity"/>
    <property type="evidence" value="ECO:0007669"/>
    <property type="project" value="UniProtKB-EC"/>
</dbReference>
<keyword evidence="5" id="KW-1185">Reference proteome</keyword>
<feature type="chain" id="PRO_5017042765" evidence="2">
    <location>
        <begin position="39"/>
        <end position="566"/>
    </location>
</feature>
<dbReference type="SUPFAM" id="SSF53474">
    <property type="entry name" value="alpha/beta-Hydrolases"/>
    <property type="match status" value="1"/>
</dbReference>
<dbReference type="EMBL" id="QVNQ01000003">
    <property type="protein sequence ID" value="RFS85708.1"/>
    <property type="molecule type" value="Genomic_DNA"/>
</dbReference>
<sequence length="566" mass="62071">MSDSTGVSTLGGNVKRIVVVAALAGLGLSGLGATSAQAESPSAGTVGGFNPAPLKWHDCPADFVKTVHDLYDVIYPVSEIVQCAELSVPLDHAKPRGKKITLQLTRTPHLGKGPAKGDIVVNPGGPGGGGALFGPRVFAQNSPAMRKEYNVIGFDPRGVGMSVPALTCDLKYNNAPRPDYGRGDDKSVRVWREKAEGYAEACAKNDKIGLLDHIKTIDSVHDLESIRRALGNDKLDYYGASYGTYLGSAYATLYPENVDKMALDGAVGPSDVWYEANLNQDIQFDKNIDYYFGWIAKYDSVYHLGTKQREVRDFYYDLRDKLKHKPVYYTDPDSGQTVAVGPDELGDVILNAGYRRSQALWHAYAAGLAAYKKGDTATFAQTFGAQTTGDSDDNGYAVYLAVECTDVQWPQSWRKWHRDNSRIDRKHPFYAWANAWFNAPCLTWPAEAGEPVDIGRNRDLPRNILIFQSTEDAATPYEGALEMQRRLKGSRLVVQDGDRTHCIVHRGSAEVDAYFDAYFLRGERPEERTVHVPQLGDPTPPEGASARSLTGPGSLEAARLKADVIR</sequence>
<dbReference type="GO" id="GO:0005737">
    <property type="term" value="C:cytoplasm"/>
    <property type="evidence" value="ECO:0007669"/>
    <property type="project" value="InterPro"/>
</dbReference>
<name>A0A372GK19_9ACTN</name>
<dbReference type="InterPro" id="IPR029058">
    <property type="entry name" value="AB_hydrolase_fold"/>
</dbReference>
<dbReference type="PANTHER" id="PTHR43722">
    <property type="entry name" value="PROLINE IMINOPEPTIDASE"/>
    <property type="match status" value="1"/>
</dbReference>
<keyword evidence="2" id="KW-0732">Signal</keyword>
<evidence type="ECO:0000256" key="1">
    <source>
        <dbReference type="SAM" id="MobiDB-lite"/>
    </source>
</evidence>
<proteinExistence type="predicted"/>
<dbReference type="Pfam" id="PF00561">
    <property type="entry name" value="Abhydrolase_1"/>
    <property type="match status" value="1"/>
</dbReference>
<keyword evidence="4" id="KW-0378">Hydrolase</keyword>
<dbReference type="InterPro" id="IPR000073">
    <property type="entry name" value="AB_hydrolase_1"/>
</dbReference>
<comment type="caution">
    <text evidence="4">The sequence shown here is derived from an EMBL/GenBank/DDBJ whole genome shotgun (WGS) entry which is preliminary data.</text>
</comment>
<dbReference type="PANTHER" id="PTHR43722:SF1">
    <property type="entry name" value="PROLINE IMINOPEPTIDASE"/>
    <property type="match status" value="1"/>
</dbReference>
<accession>A0A372GK19</accession>
<dbReference type="AlphaFoldDB" id="A0A372GK19"/>
<evidence type="ECO:0000313" key="5">
    <source>
        <dbReference type="Proteomes" id="UP000262882"/>
    </source>
</evidence>
<evidence type="ECO:0000259" key="3">
    <source>
        <dbReference type="Pfam" id="PF00561"/>
    </source>
</evidence>